<evidence type="ECO:0000256" key="1">
    <source>
        <dbReference type="ARBA" id="ARBA00022553"/>
    </source>
</evidence>
<dbReference type="SMART" id="SM00356">
    <property type="entry name" value="ZnF_C3H1"/>
    <property type="match status" value="1"/>
</dbReference>
<evidence type="ECO:0000313" key="7">
    <source>
        <dbReference type="Proteomes" id="UP000232323"/>
    </source>
</evidence>
<keyword evidence="2" id="KW-0862">Zinc</keyword>
<organism evidence="6 7">
    <name type="scientific">Chlamydomonas eustigma</name>
    <dbReference type="NCBI Taxonomy" id="1157962"/>
    <lineage>
        <taxon>Eukaryota</taxon>
        <taxon>Viridiplantae</taxon>
        <taxon>Chlorophyta</taxon>
        <taxon>core chlorophytes</taxon>
        <taxon>Chlorophyceae</taxon>
        <taxon>CS clade</taxon>
        <taxon>Chlamydomonadales</taxon>
        <taxon>Chlamydomonadaceae</taxon>
        <taxon>Chlamydomonas</taxon>
    </lineage>
</organism>
<dbReference type="OrthoDB" id="422005at2759"/>
<evidence type="ECO:0000259" key="5">
    <source>
        <dbReference type="PROSITE" id="PS51857"/>
    </source>
</evidence>
<feature type="domain" description="C3H1-type" evidence="4">
    <location>
        <begin position="117"/>
        <end position="144"/>
    </location>
</feature>
<feature type="compositionally biased region" description="Gly residues" evidence="3">
    <location>
        <begin position="144"/>
        <end position="153"/>
    </location>
</feature>
<dbReference type="EMBL" id="BEGY01000039">
    <property type="protein sequence ID" value="GAX79124.1"/>
    <property type="molecule type" value="Genomic_DNA"/>
</dbReference>
<dbReference type="InterPro" id="IPR012340">
    <property type="entry name" value="NA-bd_OB-fold"/>
</dbReference>
<dbReference type="PROSITE" id="PS51857">
    <property type="entry name" value="CSD_2"/>
    <property type="match status" value="1"/>
</dbReference>
<dbReference type="Proteomes" id="UP000232323">
    <property type="component" value="Unassembled WGS sequence"/>
</dbReference>
<dbReference type="SMART" id="SM00357">
    <property type="entry name" value="CSP"/>
    <property type="match status" value="1"/>
</dbReference>
<accession>A0A250X7R1</accession>
<evidence type="ECO:0000313" key="6">
    <source>
        <dbReference type="EMBL" id="GAX79124.1"/>
    </source>
</evidence>
<evidence type="ECO:0008006" key="8">
    <source>
        <dbReference type="Google" id="ProtNLM"/>
    </source>
</evidence>
<feature type="zinc finger region" description="C3H1-type" evidence="2">
    <location>
        <begin position="117"/>
        <end position="144"/>
    </location>
</feature>
<keyword evidence="2" id="KW-0479">Metal-binding</keyword>
<feature type="region of interest" description="Disordered" evidence="3">
    <location>
        <begin position="136"/>
        <end position="174"/>
    </location>
</feature>
<feature type="compositionally biased region" description="Gly residues" evidence="3">
    <location>
        <begin position="108"/>
        <end position="119"/>
    </location>
</feature>
<comment type="caution">
    <text evidence="6">The sequence shown here is derived from an EMBL/GenBank/DDBJ whole genome shotgun (WGS) entry which is preliminary data.</text>
</comment>
<keyword evidence="1" id="KW-0597">Phosphoprotein</keyword>
<dbReference type="PROSITE" id="PS00352">
    <property type="entry name" value="CSD_1"/>
    <property type="match status" value="1"/>
</dbReference>
<dbReference type="InterPro" id="IPR011129">
    <property type="entry name" value="CSD"/>
</dbReference>
<feature type="region of interest" description="Disordered" evidence="3">
    <location>
        <begin position="1"/>
        <end position="36"/>
    </location>
</feature>
<dbReference type="Pfam" id="PF00313">
    <property type="entry name" value="CSD"/>
    <property type="match status" value="1"/>
</dbReference>
<dbReference type="PROSITE" id="PS50103">
    <property type="entry name" value="ZF_C3H1"/>
    <property type="match status" value="1"/>
</dbReference>
<dbReference type="GO" id="GO:0003730">
    <property type="term" value="F:mRNA 3'-UTR binding"/>
    <property type="evidence" value="ECO:0007669"/>
    <property type="project" value="TreeGrafter"/>
</dbReference>
<dbReference type="STRING" id="1157962.A0A250X7R1"/>
<feature type="region of interest" description="Disordered" evidence="3">
    <location>
        <begin position="77"/>
        <end position="119"/>
    </location>
</feature>
<dbReference type="Gene3D" id="3.30.1370.210">
    <property type="match status" value="1"/>
</dbReference>
<feature type="compositionally biased region" description="Basic and acidic residues" evidence="3">
    <location>
        <begin position="154"/>
        <end position="174"/>
    </location>
</feature>
<dbReference type="SUPFAM" id="SSF50249">
    <property type="entry name" value="Nucleic acid-binding proteins"/>
    <property type="match status" value="1"/>
</dbReference>
<feature type="compositionally biased region" description="Basic and acidic residues" evidence="3">
    <location>
        <begin position="1"/>
        <end position="18"/>
    </location>
</feature>
<dbReference type="PANTHER" id="PTHR12962">
    <property type="entry name" value="CALCIUM-REGULATED HEAT STABLE PROTEIN CRHSP-24-RELATED"/>
    <property type="match status" value="1"/>
</dbReference>
<keyword evidence="2" id="KW-0863">Zinc-finger</keyword>
<dbReference type="GO" id="GO:0005737">
    <property type="term" value="C:cytoplasm"/>
    <property type="evidence" value="ECO:0007669"/>
    <property type="project" value="TreeGrafter"/>
</dbReference>
<dbReference type="GO" id="GO:0008270">
    <property type="term" value="F:zinc ion binding"/>
    <property type="evidence" value="ECO:0007669"/>
    <property type="project" value="UniProtKB-KW"/>
</dbReference>
<dbReference type="InterPro" id="IPR052069">
    <property type="entry name" value="Ca-reg_mRNA-binding_domain"/>
</dbReference>
<protein>
    <recommendedName>
        <fullName evidence="8">C3H1-type domain-containing protein</fullName>
    </recommendedName>
</protein>
<dbReference type="InterPro" id="IPR002059">
    <property type="entry name" value="CSP_DNA-bd"/>
</dbReference>
<dbReference type="InterPro" id="IPR019844">
    <property type="entry name" value="CSD_CS"/>
</dbReference>
<dbReference type="PANTHER" id="PTHR12962:SF1">
    <property type="entry name" value="COLD SHOCK DOMAIN-CONTAINING PROTEIN CG9705"/>
    <property type="match status" value="1"/>
</dbReference>
<evidence type="ECO:0000256" key="3">
    <source>
        <dbReference type="SAM" id="MobiDB-lite"/>
    </source>
</evidence>
<keyword evidence="7" id="KW-1185">Reference proteome</keyword>
<name>A0A250X7R1_9CHLO</name>
<evidence type="ECO:0000256" key="2">
    <source>
        <dbReference type="PROSITE-ProRule" id="PRU00723"/>
    </source>
</evidence>
<feature type="domain" description="CSD" evidence="5">
    <location>
        <begin position="24"/>
        <end position="88"/>
    </location>
</feature>
<reference evidence="6 7" key="1">
    <citation type="submission" date="2017-08" db="EMBL/GenBank/DDBJ databases">
        <title>Acidophilic green algal genome provides insights into adaptation to an acidic environment.</title>
        <authorList>
            <person name="Hirooka S."/>
            <person name="Hirose Y."/>
            <person name="Kanesaki Y."/>
            <person name="Higuchi S."/>
            <person name="Fujiwara T."/>
            <person name="Onuma R."/>
            <person name="Era A."/>
            <person name="Ohbayashi R."/>
            <person name="Uzuka A."/>
            <person name="Nozaki H."/>
            <person name="Yoshikawa H."/>
            <person name="Miyagishima S.Y."/>
        </authorList>
    </citation>
    <scope>NUCLEOTIDE SEQUENCE [LARGE SCALE GENOMIC DNA]</scope>
    <source>
        <strain evidence="6 7">NIES-2499</strain>
    </source>
</reference>
<dbReference type="InterPro" id="IPR000571">
    <property type="entry name" value="Znf_CCCH"/>
</dbReference>
<proteinExistence type="predicted"/>
<dbReference type="CDD" id="cd04458">
    <property type="entry name" value="CSP_CDS"/>
    <property type="match status" value="1"/>
</dbReference>
<dbReference type="AlphaFoldDB" id="A0A250X7R1"/>
<dbReference type="GO" id="GO:0043488">
    <property type="term" value="P:regulation of mRNA stability"/>
    <property type="evidence" value="ECO:0007669"/>
    <property type="project" value="TreeGrafter"/>
</dbReference>
<gene>
    <name evidence="6" type="ORF">CEUSTIGMA_g6564.t1</name>
</gene>
<evidence type="ECO:0000259" key="4">
    <source>
        <dbReference type="PROSITE" id="PS50103"/>
    </source>
</evidence>
<sequence>MGYDDRSRSRSPRRDQGKSRGSGKSEGVAGRWNERGFGFIKPNDGGDDVFCHVSAIQDGNCLAEGATVYFDKVYDDRKGKDRAENVTGGTTSNDRGGGGRGGDRGYGGDRGGGGGGGGRSNACYDFQKGRCTRGSSCRFEHEGSGGGGGYGSDRGGDRGYDRGDRGGSRYNDRY</sequence>
<dbReference type="Gene3D" id="2.40.50.140">
    <property type="entry name" value="Nucleic acid-binding proteins"/>
    <property type="match status" value="1"/>
</dbReference>